<feature type="compositionally biased region" description="Basic and acidic residues" evidence="1">
    <location>
        <begin position="45"/>
        <end position="62"/>
    </location>
</feature>
<accession>A0AAF0YHV4</accession>
<evidence type="ECO:0000313" key="3">
    <source>
        <dbReference type="Proteomes" id="UP000827549"/>
    </source>
</evidence>
<proteinExistence type="predicted"/>
<dbReference type="RefSeq" id="XP_062630917.1">
    <property type="nucleotide sequence ID" value="XM_062774933.1"/>
</dbReference>
<organism evidence="2 3">
    <name type="scientific">Vanrija pseudolonga</name>
    <dbReference type="NCBI Taxonomy" id="143232"/>
    <lineage>
        <taxon>Eukaryota</taxon>
        <taxon>Fungi</taxon>
        <taxon>Dikarya</taxon>
        <taxon>Basidiomycota</taxon>
        <taxon>Agaricomycotina</taxon>
        <taxon>Tremellomycetes</taxon>
        <taxon>Trichosporonales</taxon>
        <taxon>Trichosporonaceae</taxon>
        <taxon>Vanrija</taxon>
    </lineage>
</organism>
<reference evidence="2" key="1">
    <citation type="submission" date="2023-10" db="EMBL/GenBank/DDBJ databases">
        <authorList>
            <person name="Noh H."/>
        </authorList>
    </citation>
    <scope>NUCLEOTIDE SEQUENCE</scope>
    <source>
        <strain evidence="2">DUCC4014</strain>
    </source>
</reference>
<dbReference type="AlphaFoldDB" id="A0AAF0YHV4"/>
<sequence length="194" mass="20705">MPTAALARPASLHLACANRDETEDRDTWSPDSSNASESDEEDKAVEDKLSADVARRSPEIAPKRLHPLNTQVRSATFPPKSSPLSPLAGGAGVAGMARPRPRPRGLSPLSAVDGDICSPPAGVRSSLHKSQSLARTLFNRPTQSAFGTGPTGLPKKTTKLIVPTKPFRTTFVLGLERDELQRGKTVDDSVLSFD</sequence>
<feature type="compositionally biased region" description="Basic and acidic residues" evidence="1">
    <location>
        <begin position="18"/>
        <end position="28"/>
    </location>
</feature>
<protein>
    <submittedName>
        <fullName evidence="2">Uncharacterized protein</fullName>
    </submittedName>
</protein>
<gene>
    <name evidence="2" type="ORF">LOC62_06G008402</name>
</gene>
<keyword evidence="3" id="KW-1185">Reference proteome</keyword>
<feature type="region of interest" description="Disordered" evidence="1">
    <location>
        <begin position="138"/>
        <end position="157"/>
    </location>
</feature>
<dbReference type="EMBL" id="CP086719">
    <property type="protein sequence ID" value="WOO84891.1"/>
    <property type="molecule type" value="Genomic_DNA"/>
</dbReference>
<dbReference type="GeneID" id="87811568"/>
<name>A0AAF0YHV4_9TREE</name>
<evidence type="ECO:0000256" key="1">
    <source>
        <dbReference type="SAM" id="MobiDB-lite"/>
    </source>
</evidence>
<feature type="region of interest" description="Disordered" evidence="1">
    <location>
        <begin position="1"/>
        <end position="113"/>
    </location>
</feature>
<dbReference type="Proteomes" id="UP000827549">
    <property type="component" value="Chromosome 6"/>
</dbReference>
<evidence type="ECO:0000313" key="2">
    <source>
        <dbReference type="EMBL" id="WOO84891.1"/>
    </source>
</evidence>